<sequence length="192" mass="21549">MMQLTLLDVKATPMETLKTQEMHRVSAMNRYYVIPLIFSVALQACSGPDTGISYVDQSRGPEELTVLSSPRELYDTSLSRKTTDSYYCGSHLLETSMTIRREISPDNWFFNVDIDSELDGQKIDLAQFVESINTAQFQTDVALHYNCVNSQLSITIHLDQGSGTPFATHIGRVYVDIDTGEVMSGPRKSPKR</sequence>
<evidence type="ECO:0008006" key="3">
    <source>
        <dbReference type="Google" id="ProtNLM"/>
    </source>
</evidence>
<gene>
    <name evidence="1" type="ORF">GCM10007854_21490</name>
</gene>
<dbReference type="Proteomes" id="UP001161390">
    <property type="component" value="Unassembled WGS sequence"/>
</dbReference>
<comment type="caution">
    <text evidence="1">The sequence shown here is derived from an EMBL/GenBank/DDBJ whole genome shotgun (WGS) entry which is preliminary data.</text>
</comment>
<accession>A0ABQ5V399</accession>
<name>A0ABQ5V399_9PROT</name>
<proteinExistence type="predicted"/>
<dbReference type="RefSeq" id="WP_371398643.1">
    <property type="nucleotide sequence ID" value="NZ_CP163424.1"/>
</dbReference>
<protein>
    <recommendedName>
        <fullName evidence="3">Lipoprotein</fullName>
    </recommendedName>
</protein>
<dbReference type="EMBL" id="BSNJ01000004">
    <property type="protein sequence ID" value="GLQ21194.1"/>
    <property type="molecule type" value="Genomic_DNA"/>
</dbReference>
<evidence type="ECO:0000313" key="2">
    <source>
        <dbReference type="Proteomes" id="UP001161390"/>
    </source>
</evidence>
<reference evidence="1" key="1">
    <citation type="journal article" date="2014" name="Int. J. Syst. Evol. Microbiol.">
        <title>Complete genome of a new Firmicutes species belonging to the dominant human colonic microbiota ('Ruminococcus bicirculans') reveals two chromosomes and a selective capacity to utilize plant glucans.</title>
        <authorList>
            <consortium name="NISC Comparative Sequencing Program"/>
            <person name="Wegmann U."/>
            <person name="Louis P."/>
            <person name="Goesmann A."/>
            <person name="Henrissat B."/>
            <person name="Duncan S.H."/>
            <person name="Flint H.J."/>
        </authorList>
    </citation>
    <scope>NUCLEOTIDE SEQUENCE</scope>
    <source>
        <strain evidence="1">NBRC 108216</strain>
    </source>
</reference>
<organism evidence="1 2">
    <name type="scientific">Algimonas porphyrae</name>
    <dbReference type="NCBI Taxonomy" id="1128113"/>
    <lineage>
        <taxon>Bacteria</taxon>
        <taxon>Pseudomonadati</taxon>
        <taxon>Pseudomonadota</taxon>
        <taxon>Alphaproteobacteria</taxon>
        <taxon>Maricaulales</taxon>
        <taxon>Robiginitomaculaceae</taxon>
        <taxon>Algimonas</taxon>
    </lineage>
</organism>
<evidence type="ECO:0000313" key="1">
    <source>
        <dbReference type="EMBL" id="GLQ21194.1"/>
    </source>
</evidence>
<reference evidence="1" key="2">
    <citation type="submission" date="2023-01" db="EMBL/GenBank/DDBJ databases">
        <title>Draft genome sequence of Algimonas porphyrae strain NBRC 108216.</title>
        <authorList>
            <person name="Sun Q."/>
            <person name="Mori K."/>
        </authorList>
    </citation>
    <scope>NUCLEOTIDE SEQUENCE</scope>
    <source>
        <strain evidence="1">NBRC 108216</strain>
    </source>
</reference>
<keyword evidence="2" id="KW-1185">Reference proteome</keyword>